<evidence type="ECO:0000313" key="3">
    <source>
        <dbReference type="EMBL" id="KAK3261416.1"/>
    </source>
</evidence>
<evidence type="ECO:0000313" key="4">
    <source>
        <dbReference type="Proteomes" id="UP001190700"/>
    </source>
</evidence>
<dbReference type="EMBL" id="LGRX02016912">
    <property type="protein sequence ID" value="KAK3261416.1"/>
    <property type="molecule type" value="Genomic_DNA"/>
</dbReference>
<name>A0AAE0FKC8_9CHLO</name>
<evidence type="ECO:0000256" key="1">
    <source>
        <dbReference type="SAM" id="MobiDB-lite"/>
    </source>
</evidence>
<gene>
    <name evidence="3" type="ORF">CYMTET_29675</name>
</gene>
<feature type="transmembrane region" description="Helical" evidence="2">
    <location>
        <begin position="372"/>
        <end position="396"/>
    </location>
</feature>
<comment type="caution">
    <text evidence="3">The sequence shown here is derived from an EMBL/GenBank/DDBJ whole genome shotgun (WGS) entry which is preliminary data.</text>
</comment>
<accession>A0AAE0FKC8</accession>
<keyword evidence="2" id="KW-1133">Transmembrane helix</keyword>
<protein>
    <submittedName>
        <fullName evidence="3">Uncharacterized protein</fullName>
    </submittedName>
</protein>
<reference evidence="3 4" key="1">
    <citation type="journal article" date="2015" name="Genome Biol. Evol.">
        <title>Comparative Genomics of a Bacterivorous Green Alga Reveals Evolutionary Causalities and Consequences of Phago-Mixotrophic Mode of Nutrition.</title>
        <authorList>
            <person name="Burns J.A."/>
            <person name="Paasch A."/>
            <person name="Narechania A."/>
            <person name="Kim E."/>
        </authorList>
    </citation>
    <scope>NUCLEOTIDE SEQUENCE [LARGE SCALE GENOMIC DNA]</scope>
    <source>
        <strain evidence="3 4">PLY_AMNH</strain>
    </source>
</reference>
<keyword evidence="2" id="KW-0472">Membrane</keyword>
<proteinExistence type="predicted"/>
<keyword evidence="2" id="KW-0812">Transmembrane</keyword>
<feature type="transmembrane region" description="Helical" evidence="2">
    <location>
        <begin position="129"/>
        <end position="152"/>
    </location>
</feature>
<feature type="transmembrane region" description="Helical" evidence="2">
    <location>
        <begin position="195"/>
        <end position="222"/>
    </location>
</feature>
<sequence>MHGSLQTAQCGINVEDPRMCAFELEPISGDTTELPSTERSNQPTTKDGEIYPSVEKVSESVTSPGASTQVAPGLVGESTQVASGPVGDVDLDPHGTARDTRLRRSRTIEAFGRAADQLHLRDVITADTLFFVILLLLLAVMAFALGSGQLLVQRYNKLRLNNLGDLDKNYSYRSLQAFMDAGKTITSEFDATPSIFHLTASICFFSVALIALLYALLPFFFYRHIINKIFKRRAEAIKLNQSTWTTRLNLLRKFGAGGPWFIYSIIVKEGVEICMMLINFGEFCGFRLVTNKVEALVTASPKGMILFAAIIALNSNFTIVTAILSPKKYLKHVLIFSDTLMDLVYFSFPFFYYGGDLLDWNSWVVLKSKTFVGFLAAILPLIAMIHNIVTVLKLSLLPNAVSRLTKADASLSLKVDLGRAIIVGDKYETVDNVTTAMSKCKWTSLDETNNVSSLRFQYMGFAYDLTAEEPGFSMGCALDLTAKELSFSMGCAHDLTVEE</sequence>
<feature type="transmembrane region" description="Helical" evidence="2">
    <location>
        <begin position="333"/>
        <end position="352"/>
    </location>
</feature>
<evidence type="ECO:0000256" key="2">
    <source>
        <dbReference type="SAM" id="Phobius"/>
    </source>
</evidence>
<organism evidence="3 4">
    <name type="scientific">Cymbomonas tetramitiformis</name>
    <dbReference type="NCBI Taxonomy" id="36881"/>
    <lineage>
        <taxon>Eukaryota</taxon>
        <taxon>Viridiplantae</taxon>
        <taxon>Chlorophyta</taxon>
        <taxon>Pyramimonadophyceae</taxon>
        <taxon>Pyramimonadales</taxon>
        <taxon>Pyramimonadaceae</taxon>
        <taxon>Cymbomonas</taxon>
    </lineage>
</organism>
<feature type="non-terminal residue" evidence="3">
    <location>
        <position position="499"/>
    </location>
</feature>
<feature type="transmembrane region" description="Helical" evidence="2">
    <location>
        <begin position="303"/>
        <end position="324"/>
    </location>
</feature>
<dbReference type="Proteomes" id="UP001190700">
    <property type="component" value="Unassembled WGS sequence"/>
</dbReference>
<feature type="compositionally biased region" description="Polar residues" evidence="1">
    <location>
        <begin position="59"/>
        <end position="70"/>
    </location>
</feature>
<keyword evidence="4" id="KW-1185">Reference proteome</keyword>
<feature type="compositionally biased region" description="Polar residues" evidence="1">
    <location>
        <begin position="29"/>
        <end position="45"/>
    </location>
</feature>
<feature type="region of interest" description="Disordered" evidence="1">
    <location>
        <begin position="26"/>
        <end position="98"/>
    </location>
</feature>
<dbReference type="AlphaFoldDB" id="A0AAE0FKC8"/>